<reference evidence="1" key="1">
    <citation type="journal article" date="2020" name="mSystems">
        <title>Genome- and Community-Level Interaction Insights into Carbon Utilization and Element Cycling Functions of Hydrothermarchaeota in Hydrothermal Sediment.</title>
        <authorList>
            <person name="Zhou Z."/>
            <person name="Liu Y."/>
            <person name="Xu W."/>
            <person name="Pan J."/>
            <person name="Luo Z.H."/>
            <person name="Li M."/>
        </authorList>
    </citation>
    <scope>NUCLEOTIDE SEQUENCE</scope>
    <source>
        <strain evidence="1">SpSt-997</strain>
    </source>
</reference>
<proteinExistence type="predicted"/>
<dbReference type="SUPFAM" id="SSF51182">
    <property type="entry name" value="RmlC-like cupins"/>
    <property type="match status" value="1"/>
</dbReference>
<dbReference type="EMBL" id="DTQM01000146">
    <property type="protein sequence ID" value="HGC43026.1"/>
    <property type="molecule type" value="Genomic_DNA"/>
</dbReference>
<dbReference type="PROSITE" id="PS51318">
    <property type="entry name" value="TAT"/>
    <property type="match status" value="1"/>
</dbReference>
<evidence type="ECO:0008006" key="2">
    <source>
        <dbReference type="Google" id="ProtNLM"/>
    </source>
</evidence>
<dbReference type="CDD" id="cd06989">
    <property type="entry name" value="cupin_DRT102"/>
    <property type="match status" value="1"/>
</dbReference>
<evidence type="ECO:0000313" key="1">
    <source>
        <dbReference type="EMBL" id="HGC43026.1"/>
    </source>
</evidence>
<dbReference type="InterPro" id="IPR014710">
    <property type="entry name" value="RmlC-like_jellyroll"/>
</dbReference>
<dbReference type="InterPro" id="IPR011051">
    <property type="entry name" value="RmlC_Cupin_sf"/>
</dbReference>
<dbReference type="AlphaFoldDB" id="A0A8J4HA42"/>
<accession>A0A8J4HA42</accession>
<comment type="caution">
    <text evidence="1">The sequence shown here is derived from an EMBL/GenBank/DDBJ whole genome shotgun (WGS) entry which is preliminary data.</text>
</comment>
<sequence length="180" mass="19379">MTEQPDPALTPRRDLLIAPLLAPLVAALPLAFAGRAEASPLDPSETIVRLPQEIAWQPQPGDFPPKSVETAALWGGTTEPGLYLILIKWYPGYMSAPHSYLTDRLCVVLSGTWMVNSGPDFDPDRTVPAPAGSFVRRVAGTPHYDGVKSGMKEPAVIALCGMGPVGLKWVDPSKPGWRKV</sequence>
<dbReference type="InterPro" id="IPR006311">
    <property type="entry name" value="TAT_signal"/>
</dbReference>
<name>A0A8J4HA42_9PROT</name>
<dbReference type="Gene3D" id="2.60.120.10">
    <property type="entry name" value="Jelly Rolls"/>
    <property type="match status" value="1"/>
</dbReference>
<gene>
    <name evidence="1" type="ORF">ENY07_07370</name>
</gene>
<protein>
    <recommendedName>
        <fullName evidence="2">Tat pathway signal sequence</fullName>
    </recommendedName>
</protein>
<organism evidence="1">
    <name type="scientific">Acidicaldus sp</name>
    <dbReference type="NCBI Taxonomy" id="1872105"/>
    <lineage>
        <taxon>Bacteria</taxon>
        <taxon>Pseudomonadati</taxon>
        <taxon>Pseudomonadota</taxon>
        <taxon>Alphaproteobacteria</taxon>
        <taxon>Acetobacterales</taxon>
        <taxon>Acetobacteraceae</taxon>
        <taxon>Acidicaldus</taxon>
    </lineage>
</organism>